<reference evidence="3 4" key="1">
    <citation type="submission" date="2019-02" db="EMBL/GenBank/DDBJ databases">
        <title>Deep-cultivation of Planctomycetes and their phenomic and genomic characterization uncovers novel biology.</title>
        <authorList>
            <person name="Wiegand S."/>
            <person name="Jogler M."/>
            <person name="Boedeker C."/>
            <person name="Pinto D."/>
            <person name="Vollmers J."/>
            <person name="Rivas-Marin E."/>
            <person name="Kohn T."/>
            <person name="Peeters S.H."/>
            <person name="Heuer A."/>
            <person name="Rast P."/>
            <person name="Oberbeckmann S."/>
            <person name="Bunk B."/>
            <person name="Jeske O."/>
            <person name="Meyerdierks A."/>
            <person name="Storesund J.E."/>
            <person name="Kallscheuer N."/>
            <person name="Luecker S."/>
            <person name="Lage O.M."/>
            <person name="Pohl T."/>
            <person name="Merkel B.J."/>
            <person name="Hornburger P."/>
            <person name="Mueller R.-W."/>
            <person name="Bruemmer F."/>
            <person name="Labrenz M."/>
            <person name="Spormann A.M."/>
            <person name="Op den Camp H."/>
            <person name="Overmann J."/>
            <person name="Amann R."/>
            <person name="Jetten M.S.M."/>
            <person name="Mascher T."/>
            <person name="Medema M.H."/>
            <person name="Devos D.P."/>
            <person name="Kaster A.-K."/>
            <person name="Ovreas L."/>
            <person name="Rohde M."/>
            <person name="Galperin M.Y."/>
            <person name="Jogler C."/>
        </authorList>
    </citation>
    <scope>NUCLEOTIDE SEQUENCE [LARGE SCALE GENOMIC DNA]</scope>
    <source>
        <strain evidence="3 4">Pla85_3_4</strain>
    </source>
</reference>
<evidence type="ECO:0000313" key="3">
    <source>
        <dbReference type="EMBL" id="QDU93769.1"/>
    </source>
</evidence>
<dbReference type="EMBL" id="CP036433">
    <property type="protein sequence ID" value="QDU93769.1"/>
    <property type="molecule type" value="Genomic_DNA"/>
</dbReference>
<dbReference type="Proteomes" id="UP000317648">
    <property type="component" value="Chromosome"/>
</dbReference>
<evidence type="ECO:0000256" key="2">
    <source>
        <dbReference type="SAM" id="Phobius"/>
    </source>
</evidence>
<feature type="region of interest" description="Disordered" evidence="1">
    <location>
        <begin position="62"/>
        <end position="81"/>
    </location>
</feature>
<protein>
    <submittedName>
        <fullName evidence="3">Uncharacterized protein</fullName>
    </submittedName>
</protein>
<keyword evidence="4" id="KW-1185">Reference proteome</keyword>
<proteinExistence type="predicted"/>
<keyword evidence="2" id="KW-0472">Membrane</keyword>
<evidence type="ECO:0000313" key="4">
    <source>
        <dbReference type="Proteomes" id="UP000317648"/>
    </source>
</evidence>
<dbReference type="KEGG" id="lcre:Pla8534_15520"/>
<evidence type="ECO:0000256" key="1">
    <source>
        <dbReference type="SAM" id="MobiDB-lite"/>
    </source>
</evidence>
<keyword evidence="2" id="KW-0812">Transmembrane</keyword>
<dbReference type="RefSeq" id="WP_197443081.1">
    <property type="nucleotide sequence ID" value="NZ_CP036433.1"/>
</dbReference>
<sequence length="100" mass="10028">MLLVVTFVGAAICSLILGAVLSNSLHMGSLVRWMVLSIGGLTVIAYLGWSLMGQELSPAAKEPLPTVRPTSSGSGSGYGYGGRSGGGYYGGGGGGWGFGK</sequence>
<feature type="transmembrane region" description="Helical" evidence="2">
    <location>
        <begin position="34"/>
        <end position="52"/>
    </location>
</feature>
<organism evidence="3 4">
    <name type="scientific">Lignipirellula cremea</name>
    <dbReference type="NCBI Taxonomy" id="2528010"/>
    <lineage>
        <taxon>Bacteria</taxon>
        <taxon>Pseudomonadati</taxon>
        <taxon>Planctomycetota</taxon>
        <taxon>Planctomycetia</taxon>
        <taxon>Pirellulales</taxon>
        <taxon>Pirellulaceae</taxon>
        <taxon>Lignipirellula</taxon>
    </lineage>
</organism>
<accession>A0A518DPL3</accession>
<dbReference type="AlphaFoldDB" id="A0A518DPL3"/>
<gene>
    <name evidence="3" type="ORF">Pla8534_15520</name>
</gene>
<name>A0A518DPL3_9BACT</name>
<keyword evidence="2" id="KW-1133">Transmembrane helix</keyword>